<keyword evidence="1" id="KW-0472">Membrane</keyword>
<proteinExistence type="predicted"/>
<protein>
    <submittedName>
        <fullName evidence="2">Uncharacterized protein</fullName>
    </submittedName>
</protein>
<gene>
    <name evidence="2" type="ORF">PanWU01x14_208610</name>
</gene>
<sequence>MDNYNFEVEGDNASLINSLLNTFPCAFLGIASMNINFLILLYGATYRQYFNEKETRKSSWSRFLKEGKA</sequence>
<evidence type="ECO:0000256" key="1">
    <source>
        <dbReference type="SAM" id="Phobius"/>
    </source>
</evidence>
<dbReference type="AlphaFoldDB" id="A0A2P5BUJ6"/>
<evidence type="ECO:0000313" key="2">
    <source>
        <dbReference type="EMBL" id="PON52463.1"/>
    </source>
</evidence>
<dbReference type="Proteomes" id="UP000237105">
    <property type="component" value="Unassembled WGS sequence"/>
</dbReference>
<feature type="transmembrane region" description="Helical" evidence="1">
    <location>
        <begin position="20"/>
        <end position="43"/>
    </location>
</feature>
<accession>A0A2P5BUJ6</accession>
<reference evidence="3" key="1">
    <citation type="submission" date="2016-06" db="EMBL/GenBank/DDBJ databases">
        <title>Parallel loss of symbiosis genes in relatives of nitrogen-fixing non-legume Parasponia.</title>
        <authorList>
            <person name="Van Velzen R."/>
            <person name="Holmer R."/>
            <person name="Bu F."/>
            <person name="Rutten L."/>
            <person name="Van Zeijl A."/>
            <person name="Liu W."/>
            <person name="Santuari L."/>
            <person name="Cao Q."/>
            <person name="Sharma T."/>
            <person name="Shen D."/>
            <person name="Roswanjaya Y."/>
            <person name="Wardhani T."/>
            <person name="Kalhor M.S."/>
            <person name="Jansen J."/>
            <person name="Van den Hoogen J."/>
            <person name="Gungor B."/>
            <person name="Hartog M."/>
            <person name="Hontelez J."/>
            <person name="Verver J."/>
            <person name="Yang W.-C."/>
            <person name="Schijlen E."/>
            <person name="Repin R."/>
            <person name="Schilthuizen M."/>
            <person name="Schranz E."/>
            <person name="Heidstra R."/>
            <person name="Miyata K."/>
            <person name="Fedorova E."/>
            <person name="Kohlen W."/>
            <person name="Bisseling T."/>
            <person name="Smit S."/>
            <person name="Geurts R."/>
        </authorList>
    </citation>
    <scope>NUCLEOTIDE SEQUENCE [LARGE SCALE GENOMIC DNA]</scope>
    <source>
        <strain evidence="3">cv. WU1-14</strain>
    </source>
</reference>
<comment type="caution">
    <text evidence="2">The sequence shown here is derived from an EMBL/GenBank/DDBJ whole genome shotgun (WGS) entry which is preliminary data.</text>
</comment>
<name>A0A2P5BUJ6_PARAD</name>
<dbReference type="EMBL" id="JXTB01000218">
    <property type="protein sequence ID" value="PON52463.1"/>
    <property type="molecule type" value="Genomic_DNA"/>
</dbReference>
<keyword evidence="1" id="KW-1133">Transmembrane helix</keyword>
<keyword evidence="1" id="KW-0812">Transmembrane</keyword>
<organism evidence="2 3">
    <name type="scientific">Parasponia andersonii</name>
    <name type="common">Sponia andersonii</name>
    <dbReference type="NCBI Taxonomy" id="3476"/>
    <lineage>
        <taxon>Eukaryota</taxon>
        <taxon>Viridiplantae</taxon>
        <taxon>Streptophyta</taxon>
        <taxon>Embryophyta</taxon>
        <taxon>Tracheophyta</taxon>
        <taxon>Spermatophyta</taxon>
        <taxon>Magnoliopsida</taxon>
        <taxon>eudicotyledons</taxon>
        <taxon>Gunneridae</taxon>
        <taxon>Pentapetalae</taxon>
        <taxon>rosids</taxon>
        <taxon>fabids</taxon>
        <taxon>Rosales</taxon>
        <taxon>Cannabaceae</taxon>
        <taxon>Parasponia</taxon>
    </lineage>
</organism>
<keyword evidence="3" id="KW-1185">Reference proteome</keyword>
<evidence type="ECO:0000313" key="3">
    <source>
        <dbReference type="Proteomes" id="UP000237105"/>
    </source>
</evidence>